<dbReference type="InParanoid" id="A0A200QB59"/>
<proteinExistence type="predicted"/>
<name>A0A200QB59_MACCD</name>
<dbReference type="OrthoDB" id="1110706at2759"/>
<evidence type="ECO:0000313" key="3">
    <source>
        <dbReference type="Proteomes" id="UP000195402"/>
    </source>
</evidence>
<protein>
    <submittedName>
        <fullName evidence="2">Uncharacterized protein</fullName>
    </submittedName>
</protein>
<dbReference type="PANTHER" id="PTHR36595">
    <property type="entry name" value="TRANSMEMBRANE PROTEIN"/>
    <property type="match status" value="1"/>
</dbReference>
<keyword evidence="1" id="KW-1133">Transmembrane helix</keyword>
<dbReference type="PANTHER" id="PTHR36595:SF1">
    <property type="entry name" value="TRANSMEMBRANE PROTEIN"/>
    <property type="match status" value="1"/>
</dbReference>
<reference evidence="2 3" key="1">
    <citation type="journal article" date="2017" name="Mol. Plant">
        <title>The Genome of Medicinal Plant Macleaya cordata Provides New Insights into Benzylisoquinoline Alkaloids Metabolism.</title>
        <authorList>
            <person name="Liu X."/>
            <person name="Liu Y."/>
            <person name="Huang P."/>
            <person name="Ma Y."/>
            <person name="Qing Z."/>
            <person name="Tang Q."/>
            <person name="Cao H."/>
            <person name="Cheng P."/>
            <person name="Zheng Y."/>
            <person name="Yuan Z."/>
            <person name="Zhou Y."/>
            <person name="Liu J."/>
            <person name="Tang Z."/>
            <person name="Zhuo Y."/>
            <person name="Zhang Y."/>
            <person name="Yu L."/>
            <person name="Huang J."/>
            <person name="Yang P."/>
            <person name="Peng Q."/>
            <person name="Zhang J."/>
            <person name="Jiang W."/>
            <person name="Zhang Z."/>
            <person name="Lin K."/>
            <person name="Ro D.K."/>
            <person name="Chen X."/>
            <person name="Xiong X."/>
            <person name="Shang Y."/>
            <person name="Huang S."/>
            <person name="Zeng J."/>
        </authorList>
    </citation>
    <scope>NUCLEOTIDE SEQUENCE [LARGE SCALE GENOMIC DNA]</scope>
    <source>
        <strain evidence="3">cv. BLH2017</strain>
        <tissue evidence="2">Root</tissue>
    </source>
</reference>
<dbReference type="AlphaFoldDB" id="A0A200QB59"/>
<dbReference type="Proteomes" id="UP000195402">
    <property type="component" value="Unassembled WGS sequence"/>
</dbReference>
<sequence>MFDSTMELITLASSNNFLIFCICNLIIFILLINGLKPESTTPDQESVVFVYSTINRQIIEKKVQEKRGTEAALSNDVEESASMDDTEALDANKQVLDNHYDEGKAHDDDHVIDKSIDVNDDEHDYELRRRAEEFIDKINKRWKAEKLASLRISVI</sequence>
<keyword evidence="1" id="KW-0812">Transmembrane</keyword>
<dbReference type="OMA" id="SAMPEHK"/>
<dbReference type="STRING" id="56857.A0A200QB59"/>
<dbReference type="EMBL" id="MVGT01002446">
    <property type="protein sequence ID" value="OVA07696.1"/>
    <property type="molecule type" value="Genomic_DNA"/>
</dbReference>
<organism evidence="2 3">
    <name type="scientific">Macleaya cordata</name>
    <name type="common">Five-seeded plume-poppy</name>
    <name type="synonym">Bocconia cordata</name>
    <dbReference type="NCBI Taxonomy" id="56857"/>
    <lineage>
        <taxon>Eukaryota</taxon>
        <taxon>Viridiplantae</taxon>
        <taxon>Streptophyta</taxon>
        <taxon>Embryophyta</taxon>
        <taxon>Tracheophyta</taxon>
        <taxon>Spermatophyta</taxon>
        <taxon>Magnoliopsida</taxon>
        <taxon>Ranunculales</taxon>
        <taxon>Papaveraceae</taxon>
        <taxon>Papaveroideae</taxon>
        <taxon>Macleaya</taxon>
    </lineage>
</organism>
<accession>A0A200QB59</accession>
<comment type="caution">
    <text evidence="2">The sequence shown here is derived from an EMBL/GenBank/DDBJ whole genome shotgun (WGS) entry which is preliminary data.</text>
</comment>
<keyword evidence="3" id="KW-1185">Reference proteome</keyword>
<feature type="transmembrane region" description="Helical" evidence="1">
    <location>
        <begin position="17"/>
        <end position="35"/>
    </location>
</feature>
<evidence type="ECO:0000313" key="2">
    <source>
        <dbReference type="EMBL" id="OVA07696.1"/>
    </source>
</evidence>
<keyword evidence="1" id="KW-0472">Membrane</keyword>
<gene>
    <name evidence="2" type="ORF">BVC80_1827g58</name>
</gene>
<evidence type="ECO:0000256" key="1">
    <source>
        <dbReference type="SAM" id="Phobius"/>
    </source>
</evidence>